<evidence type="ECO:0000256" key="1">
    <source>
        <dbReference type="SAM" id="SignalP"/>
    </source>
</evidence>
<feature type="signal peptide" evidence="1">
    <location>
        <begin position="1"/>
        <end position="18"/>
    </location>
</feature>
<reference evidence="2 4" key="1">
    <citation type="submission" date="2018-08" db="EMBL/GenBank/DDBJ databases">
        <title>Proposal of Muricauda 72 sp.nov. and Muricauda NH166 sp.nov., isolated from seawater.</title>
        <authorList>
            <person name="Cheng H."/>
            <person name="Wu Y.-H."/>
            <person name="Guo L.-L."/>
            <person name="Xu X.-W."/>
        </authorList>
    </citation>
    <scope>NUCLEOTIDE SEQUENCE [LARGE SCALE GENOMIC DNA]</scope>
    <source>
        <strain evidence="2 4">NH166</strain>
    </source>
</reference>
<accession>A0A418N565</accession>
<dbReference type="EMBL" id="VNWL01000029">
    <property type="protein sequence ID" value="TXK00450.1"/>
    <property type="molecule type" value="Genomic_DNA"/>
</dbReference>
<proteinExistence type="predicted"/>
<protein>
    <submittedName>
        <fullName evidence="2">Uncharacterized protein</fullName>
    </submittedName>
</protein>
<dbReference type="Proteomes" id="UP000284189">
    <property type="component" value="Unassembled WGS sequence"/>
</dbReference>
<comment type="caution">
    <text evidence="2">The sequence shown here is derived from an EMBL/GenBank/DDBJ whole genome shotgun (WGS) entry which is preliminary data.</text>
</comment>
<evidence type="ECO:0000313" key="3">
    <source>
        <dbReference type="EMBL" id="TXK00450.1"/>
    </source>
</evidence>
<name>A0A418N565_9FLAO</name>
<dbReference type="Proteomes" id="UP000321528">
    <property type="component" value="Unassembled WGS sequence"/>
</dbReference>
<evidence type="ECO:0000313" key="4">
    <source>
        <dbReference type="Proteomes" id="UP000284189"/>
    </source>
</evidence>
<keyword evidence="5" id="KW-1185">Reference proteome</keyword>
<reference evidence="3 5" key="2">
    <citation type="submission" date="2019-07" db="EMBL/GenBank/DDBJ databases">
        <title>Draft genome of two Muricauda strains isolated from deep sea.</title>
        <authorList>
            <person name="Sun C."/>
        </authorList>
    </citation>
    <scope>NUCLEOTIDE SEQUENCE [LARGE SCALE GENOMIC DNA]</scope>
    <source>
        <strain evidence="3 5">NH166</strain>
    </source>
</reference>
<dbReference type="EMBL" id="QXFJ01000030">
    <property type="protein sequence ID" value="RIV69051.1"/>
    <property type="molecule type" value="Genomic_DNA"/>
</dbReference>
<evidence type="ECO:0000313" key="2">
    <source>
        <dbReference type="EMBL" id="RIV69051.1"/>
    </source>
</evidence>
<dbReference type="OrthoDB" id="1432341at2"/>
<feature type="chain" id="PRO_5019356820" evidence="1">
    <location>
        <begin position="19"/>
        <end position="196"/>
    </location>
</feature>
<organism evidence="2 4">
    <name type="scientific">Flagellimonas aequoris</name>
    <dbReference type="NCBI Taxonomy" id="2306997"/>
    <lineage>
        <taxon>Bacteria</taxon>
        <taxon>Pseudomonadati</taxon>
        <taxon>Bacteroidota</taxon>
        <taxon>Flavobacteriia</taxon>
        <taxon>Flavobacteriales</taxon>
        <taxon>Flavobacteriaceae</taxon>
        <taxon>Flagellimonas</taxon>
    </lineage>
</organism>
<dbReference type="RefSeq" id="WP_119641864.1">
    <property type="nucleotide sequence ID" value="NZ_QXFJ01000030.1"/>
</dbReference>
<keyword evidence="1" id="KW-0732">Signal</keyword>
<sequence>MKRLVLVVTFLSPMLFWSQSPQNQFVLFDVEYTYTKHDADTSTPSKSHYYVTGDKLNPDIPTDWTSPVDFRNGTVHIRIHVLEKPPGKEPTKWTLCYIPNHGQGNGYGCTSTDLYLDEGVYEKDVPMTEFWENESIIWSEGIKQMDLVIKDDSGGQGHAHKREDFEKFFPTKVRITMVQVAKGATYDPSLVPNLDQ</sequence>
<dbReference type="AlphaFoldDB" id="A0A418N565"/>
<evidence type="ECO:0000313" key="5">
    <source>
        <dbReference type="Proteomes" id="UP000321528"/>
    </source>
</evidence>
<gene>
    <name evidence="2" type="ORF">D2U88_16335</name>
    <name evidence="3" type="ORF">FQ019_16145</name>
</gene>